<keyword evidence="13 17" id="KW-0479">Metal-binding</keyword>
<dbReference type="InterPro" id="IPR040442">
    <property type="entry name" value="Pyrv_kinase-like_dom_sf"/>
</dbReference>
<dbReference type="Proteomes" id="UP000095765">
    <property type="component" value="Unassembled WGS sequence"/>
</dbReference>
<evidence type="ECO:0000256" key="11">
    <source>
        <dbReference type="ARBA" id="ARBA00022679"/>
    </source>
</evidence>
<feature type="binding site" evidence="20">
    <location>
        <position position="427"/>
    </location>
    <ligand>
        <name>Mg(2+)</name>
        <dbReference type="ChEBI" id="CHEBI:18420"/>
    </ligand>
</feature>
<dbReference type="GO" id="GO:0008965">
    <property type="term" value="F:phosphoenolpyruvate-protein phosphotransferase activity"/>
    <property type="evidence" value="ECO:0007669"/>
    <property type="project" value="UniProtKB-EC"/>
</dbReference>
<comment type="similarity">
    <text evidence="5 17">Belongs to the PEP-utilizing enzyme family.</text>
</comment>
<dbReference type="PANTHER" id="PTHR46244">
    <property type="entry name" value="PHOSPHOENOLPYRUVATE-PROTEIN PHOSPHOTRANSFERASE"/>
    <property type="match status" value="1"/>
</dbReference>
<dbReference type="InterPro" id="IPR050499">
    <property type="entry name" value="PEP-utilizing_PTS_enzyme"/>
</dbReference>
<dbReference type="GO" id="GO:0009401">
    <property type="term" value="P:phosphoenolpyruvate-dependent sugar phosphotransferase system"/>
    <property type="evidence" value="ECO:0007669"/>
    <property type="project" value="UniProtKB-KW"/>
</dbReference>
<evidence type="ECO:0000256" key="10">
    <source>
        <dbReference type="ARBA" id="ARBA00022597"/>
    </source>
</evidence>
<dbReference type="AlphaFoldDB" id="A0A174TLT4"/>
<dbReference type="SUPFAM" id="SSF47831">
    <property type="entry name" value="Enzyme I of the PEP:sugar phosphotransferase system HPr-binding (sub)domain"/>
    <property type="match status" value="1"/>
</dbReference>
<evidence type="ECO:0000256" key="4">
    <source>
        <dbReference type="ARBA" id="ARBA00004496"/>
    </source>
</evidence>
<evidence type="ECO:0000256" key="6">
    <source>
        <dbReference type="ARBA" id="ARBA00012232"/>
    </source>
</evidence>
<dbReference type="InterPro" id="IPR008279">
    <property type="entry name" value="PEP-util_enz_mobile_dom"/>
</dbReference>
<dbReference type="Pfam" id="PF02896">
    <property type="entry name" value="PEP-utilizers_C"/>
    <property type="match status" value="1"/>
</dbReference>
<gene>
    <name evidence="24" type="primary">ptsI_2</name>
    <name evidence="24" type="ORF">ERS852551_03026</name>
</gene>
<dbReference type="NCBIfam" id="TIGR01417">
    <property type="entry name" value="PTS_I_fam"/>
    <property type="match status" value="1"/>
</dbReference>
<feature type="binding site" evidence="19">
    <location>
        <position position="461"/>
    </location>
    <ligand>
        <name>phosphoenolpyruvate</name>
        <dbReference type="ChEBI" id="CHEBI:58702"/>
    </ligand>
</feature>
<keyword evidence="10 17" id="KW-0762">Sugar transport</keyword>
<evidence type="ECO:0000259" key="22">
    <source>
        <dbReference type="Pfam" id="PF02896"/>
    </source>
</evidence>
<dbReference type="PANTHER" id="PTHR46244:SF3">
    <property type="entry name" value="PHOSPHOENOLPYRUVATE-PROTEIN PHOSPHOTRANSFERASE"/>
    <property type="match status" value="1"/>
</dbReference>
<reference evidence="24 25" key="1">
    <citation type="submission" date="2015-09" db="EMBL/GenBank/DDBJ databases">
        <authorList>
            <consortium name="Pathogen Informatics"/>
        </authorList>
    </citation>
    <scope>NUCLEOTIDE SEQUENCE [LARGE SCALE GENOMIC DNA]</scope>
    <source>
        <strain evidence="24 25">2789STDY5834939</strain>
    </source>
</reference>
<accession>A0A174TLT4</accession>
<feature type="active site" description="Tele-phosphohistidine intermediate" evidence="18">
    <location>
        <position position="186"/>
    </location>
</feature>
<dbReference type="SUPFAM" id="SSF51621">
    <property type="entry name" value="Phosphoenolpyruvate/pyruvate domain"/>
    <property type="match status" value="1"/>
</dbReference>
<sequence length="538" mass="59013">MFKGHGRSVFSGVAIGPVYAFERVSAPARHVPVLDEATELSRFHTAKETAASQLRALYEKTRREIGEDEAMIIDVQMMMLDDGDYNDAVEEGIRGGSGADAAVAAAGRQFSEFFASLDDPYMKARAADVRDVSQRLSDILCGREGVPALTEPMVLVADDLTPSETVALDKNNILAFVTRQGSANSHTAILARIMNIPSLVQADVPSGEKLHGRMIAVDGFTGEYFLDPDEATVARLREKRRADTEQRRALDAVRGLPSVTKSGRQVRLYANIGGPEDVPAVLFNDAEGVGLFRSEFLYLGRDDYPSEDEQFEAYRKAAEQMGGKPVIIRTLDIGADKKADYFGLAREENPALGFRAIRICLERPELFKTQLRAIYRASAYGKVAVMFPMIISADETKRALALAAEARAELAARGIVVDEIERGVMIETPAAVMVSAELAKLVDFFSVGTNDLTQYTLAIDRQNEQLDKFYDPHHPAVLEMLRVIAKNAHAAGIWAGICGELAADAELTDTFLKMGYDELSVSPPFILELRKRIRDSAV</sequence>
<dbReference type="EC" id="2.7.3.9" evidence="6 17"/>
<evidence type="ECO:0000256" key="14">
    <source>
        <dbReference type="ARBA" id="ARBA00022777"/>
    </source>
</evidence>
<feature type="active site" description="Proton donor" evidence="18">
    <location>
        <position position="498"/>
    </location>
</feature>
<dbReference type="InterPro" id="IPR008731">
    <property type="entry name" value="PTS_EIN"/>
</dbReference>
<proteinExistence type="inferred from homology"/>
<evidence type="ECO:0000256" key="16">
    <source>
        <dbReference type="ARBA" id="ARBA00033235"/>
    </source>
</evidence>
<feature type="domain" description="PEP-utilising enzyme C-terminal" evidence="22">
    <location>
        <begin position="252"/>
        <end position="536"/>
    </location>
</feature>
<feature type="binding site" evidence="19">
    <location>
        <position position="293"/>
    </location>
    <ligand>
        <name>phosphoenolpyruvate</name>
        <dbReference type="ChEBI" id="CHEBI:58702"/>
    </ligand>
</feature>
<name>A0A174TLT4_9FIRM</name>
<evidence type="ECO:0000256" key="18">
    <source>
        <dbReference type="PIRSR" id="PIRSR000732-1"/>
    </source>
</evidence>
<dbReference type="PROSITE" id="PS00742">
    <property type="entry name" value="PEP_ENZYMES_2"/>
    <property type="match status" value="1"/>
</dbReference>
<evidence type="ECO:0000256" key="1">
    <source>
        <dbReference type="ARBA" id="ARBA00000683"/>
    </source>
</evidence>
<feature type="binding site" evidence="20">
    <location>
        <position position="451"/>
    </location>
    <ligand>
        <name>Mg(2+)</name>
        <dbReference type="ChEBI" id="CHEBI:18420"/>
    </ligand>
</feature>
<dbReference type="InterPro" id="IPR036618">
    <property type="entry name" value="PtsI_HPr-bd_sf"/>
</dbReference>
<dbReference type="InterPro" id="IPR015813">
    <property type="entry name" value="Pyrv/PenolPyrv_kinase-like_dom"/>
</dbReference>
<comment type="subcellular location">
    <subcellularLocation>
        <location evidence="4 17">Cytoplasm</location>
    </subcellularLocation>
</comment>
<dbReference type="InterPro" id="IPR036637">
    <property type="entry name" value="Phosphohistidine_dom_sf"/>
</dbReference>
<dbReference type="OrthoDB" id="9765468at2"/>
<protein>
    <recommendedName>
        <fullName evidence="7 17">Phosphoenolpyruvate-protein phosphotransferase</fullName>
        <ecNumber evidence="6 17">2.7.3.9</ecNumber>
    </recommendedName>
    <alternativeName>
        <fullName evidence="16 17">Phosphotransferase system, enzyme I</fullName>
    </alternativeName>
</protein>
<dbReference type="PRINTS" id="PR01736">
    <property type="entry name" value="PHPHTRNFRASE"/>
</dbReference>
<dbReference type="Pfam" id="PF05524">
    <property type="entry name" value="PEP-utilisers_N"/>
    <property type="match status" value="1"/>
</dbReference>
<evidence type="ECO:0000313" key="24">
    <source>
        <dbReference type="EMBL" id="CUQ07799.1"/>
    </source>
</evidence>
<evidence type="ECO:0000256" key="20">
    <source>
        <dbReference type="PIRSR" id="PIRSR000732-3"/>
    </source>
</evidence>
<evidence type="ECO:0000259" key="23">
    <source>
        <dbReference type="Pfam" id="PF05524"/>
    </source>
</evidence>
<keyword evidence="9 17" id="KW-0963">Cytoplasm</keyword>
<feature type="binding site" evidence="19">
    <location>
        <position position="329"/>
    </location>
    <ligand>
        <name>phosphoenolpyruvate</name>
        <dbReference type="ChEBI" id="CHEBI:58702"/>
    </ligand>
</feature>
<dbReference type="GO" id="GO:0005737">
    <property type="term" value="C:cytoplasm"/>
    <property type="evidence" value="ECO:0007669"/>
    <property type="project" value="UniProtKB-SubCell"/>
</dbReference>
<dbReference type="InterPro" id="IPR006318">
    <property type="entry name" value="PTS_EI-like"/>
</dbReference>
<dbReference type="GO" id="GO:0016301">
    <property type="term" value="F:kinase activity"/>
    <property type="evidence" value="ECO:0007669"/>
    <property type="project" value="UniProtKB-KW"/>
</dbReference>
<dbReference type="Gene3D" id="3.50.30.10">
    <property type="entry name" value="Phosphohistidine domain"/>
    <property type="match status" value="1"/>
</dbReference>
<keyword evidence="8 17" id="KW-0813">Transport</keyword>
<keyword evidence="11 17" id="KW-0808">Transferase</keyword>
<evidence type="ECO:0000256" key="2">
    <source>
        <dbReference type="ARBA" id="ARBA00001946"/>
    </source>
</evidence>
<dbReference type="GO" id="GO:0046872">
    <property type="term" value="F:metal ion binding"/>
    <property type="evidence" value="ECO:0007669"/>
    <property type="project" value="UniProtKB-KW"/>
</dbReference>
<dbReference type="SUPFAM" id="SSF52009">
    <property type="entry name" value="Phosphohistidine domain"/>
    <property type="match status" value="1"/>
</dbReference>
<evidence type="ECO:0000256" key="15">
    <source>
        <dbReference type="ARBA" id="ARBA00022842"/>
    </source>
</evidence>
<dbReference type="RefSeq" id="WP_055245823.1">
    <property type="nucleotide sequence ID" value="NZ_CABIWA010000015.1"/>
</dbReference>
<dbReference type="EMBL" id="CZBE01000024">
    <property type="protein sequence ID" value="CUQ07799.1"/>
    <property type="molecule type" value="Genomic_DNA"/>
</dbReference>
<evidence type="ECO:0000256" key="13">
    <source>
        <dbReference type="ARBA" id="ARBA00022723"/>
    </source>
</evidence>
<keyword evidence="14 17" id="KW-0418">Kinase</keyword>
<evidence type="ECO:0000256" key="3">
    <source>
        <dbReference type="ARBA" id="ARBA00002728"/>
    </source>
</evidence>
<comment type="function">
    <text evidence="3 17">General (non sugar-specific) component of the phosphoenolpyruvate-dependent sugar phosphotransferase system (sugar PTS). This major carbohydrate active-transport system catalyzes the phosphorylation of incoming sugar substrates concomitantly with their translocation across the cell membrane. Enzyme I transfers the phosphoryl group from phosphoenolpyruvate (PEP) to the phosphoryl carrier protein (HPr).</text>
</comment>
<dbReference type="Pfam" id="PF00391">
    <property type="entry name" value="PEP-utilizers"/>
    <property type="match status" value="1"/>
</dbReference>
<organism evidence="24 25">
    <name type="scientific">Anaerotruncus colihominis</name>
    <dbReference type="NCBI Taxonomy" id="169435"/>
    <lineage>
        <taxon>Bacteria</taxon>
        <taxon>Bacillati</taxon>
        <taxon>Bacillota</taxon>
        <taxon>Clostridia</taxon>
        <taxon>Eubacteriales</taxon>
        <taxon>Oscillospiraceae</taxon>
        <taxon>Anaerotruncus</taxon>
    </lineage>
</organism>
<keyword evidence="12 17" id="KW-0598">Phosphotransferase system</keyword>
<keyword evidence="24" id="KW-0670">Pyruvate</keyword>
<dbReference type="InterPro" id="IPR000121">
    <property type="entry name" value="PEP_util_C"/>
</dbReference>
<dbReference type="InterPro" id="IPR024692">
    <property type="entry name" value="PTS_EI"/>
</dbReference>
<evidence type="ECO:0000256" key="7">
    <source>
        <dbReference type="ARBA" id="ARBA00016544"/>
    </source>
</evidence>
<evidence type="ECO:0000256" key="9">
    <source>
        <dbReference type="ARBA" id="ARBA00022490"/>
    </source>
</evidence>
<feature type="domain" description="Phosphotransferase system enzyme I N-terminal" evidence="23">
    <location>
        <begin position="5"/>
        <end position="125"/>
    </location>
</feature>
<dbReference type="Gene3D" id="1.10.274.10">
    <property type="entry name" value="PtsI, HPr-binding domain"/>
    <property type="match status" value="1"/>
</dbReference>
<dbReference type="Gene3D" id="3.20.20.60">
    <property type="entry name" value="Phosphoenolpyruvate-binding domains"/>
    <property type="match status" value="1"/>
</dbReference>
<comment type="cofactor">
    <cofactor evidence="2 17 20">
        <name>Mg(2+)</name>
        <dbReference type="ChEBI" id="CHEBI:18420"/>
    </cofactor>
</comment>
<evidence type="ECO:0000256" key="12">
    <source>
        <dbReference type="ARBA" id="ARBA00022683"/>
    </source>
</evidence>
<keyword evidence="15 17" id="KW-0460">Magnesium</keyword>
<comment type="catalytic activity">
    <reaction evidence="1 17">
        <text>L-histidyl-[protein] + phosphoenolpyruvate = N(pros)-phospho-L-histidyl-[protein] + pyruvate</text>
        <dbReference type="Rhea" id="RHEA:23880"/>
        <dbReference type="Rhea" id="RHEA-COMP:9745"/>
        <dbReference type="Rhea" id="RHEA-COMP:9746"/>
        <dbReference type="ChEBI" id="CHEBI:15361"/>
        <dbReference type="ChEBI" id="CHEBI:29979"/>
        <dbReference type="ChEBI" id="CHEBI:58702"/>
        <dbReference type="ChEBI" id="CHEBI:64837"/>
        <dbReference type="EC" id="2.7.3.9"/>
    </reaction>
</comment>
<evidence type="ECO:0000313" key="25">
    <source>
        <dbReference type="Proteomes" id="UP000095765"/>
    </source>
</evidence>
<dbReference type="InterPro" id="IPR023151">
    <property type="entry name" value="PEP_util_CS"/>
</dbReference>
<dbReference type="PIRSF" id="PIRSF000732">
    <property type="entry name" value="PTS_enzyme_I"/>
    <property type="match status" value="1"/>
</dbReference>
<evidence type="ECO:0000259" key="21">
    <source>
        <dbReference type="Pfam" id="PF00391"/>
    </source>
</evidence>
<feature type="domain" description="PEP-utilising enzyme mobile" evidence="21">
    <location>
        <begin position="150"/>
        <end position="222"/>
    </location>
</feature>
<evidence type="ECO:0000256" key="8">
    <source>
        <dbReference type="ARBA" id="ARBA00022448"/>
    </source>
</evidence>
<evidence type="ECO:0000256" key="17">
    <source>
        <dbReference type="PIRNR" id="PIRNR000732"/>
    </source>
</evidence>
<evidence type="ECO:0000256" key="5">
    <source>
        <dbReference type="ARBA" id="ARBA00007837"/>
    </source>
</evidence>
<feature type="binding site" evidence="19">
    <location>
        <begin position="450"/>
        <end position="451"/>
    </location>
    <ligand>
        <name>phosphoenolpyruvate</name>
        <dbReference type="ChEBI" id="CHEBI:58702"/>
    </ligand>
</feature>
<evidence type="ECO:0000256" key="19">
    <source>
        <dbReference type="PIRSR" id="PIRSR000732-2"/>
    </source>
</evidence>